<keyword evidence="10" id="KW-0934">Plastid</keyword>
<keyword evidence="3 9" id="KW-0812">Transmembrane</keyword>
<feature type="transmembrane region" description="Helical" evidence="9">
    <location>
        <begin position="217"/>
        <end position="239"/>
    </location>
</feature>
<dbReference type="RefSeq" id="YP_009117855.1">
    <property type="nucleotide sequence ID" value="NC_026301.1"/>
</dbReference>
<dbReference type="InterPro" id="IPR004282">
    <property type="entry name" value="CemA"/>
</dbReference>
<sequence length="259" mass="30469">MGFIPHSIVRTLSRLRTEFAGGSSSLTFYELEVAKKRASVSLRYLTCLIVLPWIISISLHKSVESWVTFWWNADSFKILDFLKEGNILVNFGQIEELLFFETMVEDCSETFSKTSFREIQSKTKWVKLYKRDCIHIITHLFTNLIGFAFLTTFLFMGHKKLTILLSWIREFFYSMSDTMKAFSILLATDLCIGFHSPHGWELLIYWFSENYGFAQNYRIISSLVSTFPVILDTILKYWIFRRFNRISPSLVVIYHSMNE</sequence>
<name>A0A0B5EEY6_GNEGN</name>
<proteinExistence type="inferred from homology"/>
<evidence type="ECO:0000256" key="5">
    <source>
        <dbReference type="ARBA" id="ARBA00022989"/>
    </source>
</evidence>
<evidence type="ECO:0000256" key="2">
    <source>
        <dbReference type="ARBA" id="ARBA00022448"/>
    </source>
</evidence>
<dbReference type="GO" id="GO:1902600">
    <property type="term" value="P:proton transmembrane transport"/>
    <property type="evidence" value="ECO:0007669"/>
    <property type="project" value="UniProtKB-KW"/>
</dbReference>
<protein>
    <submittedName>
        <fullName evidence="10">Chloroplast envelope membrane protein</fullName>
    </submittedName>
</protein>
<evidence type="ECO:0000313" key="10">
    <source>
        <dbReference type="EMBL" id="AJE71483.1"/>
    </source>
</evidence>
<keyword evidence="5 9" id="KW-1133">Transmembrane helix</keyword>
<evidence type="ECO:0000256" key="8">
    <source>
        <dbReference type="ARBA" id="ARBA00043980"/>
    </source>
</evidence>
<keyword evidence="2" id="KW-0813">Transport</keyword>
<comment type="subcellular location">
    <subcellularLocation>
        <location evidence="1">Membrane</location>
        <topology evidence="1">Multi-pass membrane protein</topology>
    </subcellularLocation>
</comment>
<dbReference type="EMBL" id="KR476377">
    <property type="protein sequence ID" value="ALK01106.1"/>
    <property type="molecule type" value="Genomic_DNA"/>
</dbReference>
<dbReference type="GO" id="GO:0016020">
    <property type="term" value="C:membrane"/>
    <property type="evidence" value="ECO:0007669"/>
    <property type="project" value="UniProtKB-SubCell"/>
</dbReference>
<evidence type="ECO:0000256" key="1">
    <source>
        <dbReference type="ARBA" id="ARBA00004141"/>
    </source>
</evidence>
<evidence type="ECO:0000313" key="11">
    <source>
        <dbReference type="EMBL" id="ALK01106.1"/>
    </source>
</evidence>
<keyword evidence="7 9" id="KW-0472">Membrane</keyword>
<evidence type="ECO:0000256" key="4">
    <source>
        <dbReference type="ARBA" id="ARBA00022781"/>
    </source>
</evidence>
<evidence type="ECO:0000256" key="3">
    <source>
        <dbReference type="ARBA" id="ARBA00022692"/>
    </source>
</evidence>
<reference evidence="10" key="2">
    <citation type="journal article" date="2016" name="New Phytol.">
        <title>Evolutionary dynamics of the plastid inverted repeat: the effects of expansion, contraction, and loss on substitution rates.</title>
        <authorList>
            <person name="Zhu A."/>
            <person name="Guo W."/>
            <person name="Gupta S."/>
            <person name="Fan W."/>
            <person name="Mower J.P."/>
        </authorList>
    </citation>
    <scope>NUCLEOTIDE SEQUENCE</scope>
</reference>
<geneLocation type="plastid" evidence="10"/>
<dbReference type="PANTHER" id="PTHR33650:SF2">
    <property type="entry name" value="CHLOROPLAST ENVELOPE MEMBRANE PROTEIN"/>
    <property type="match status" value="1"/>
</dbReference>
<keyword evidence="4" id="KW-0375">Hydrogen ion transport</keyword>
<reference evidence="11" key="1">
    <citation type="submission" date="2015-05" db="EMBL/GenBank/DDBJ databases">
        <title>Five gymnosperm plastomes reveal rampant rearrangements in Cupressophytes and the retention of ndh pseudogenes in Abies sibirica and Pinus sylvestris.</title>
        <authorList>
            <person name="Wu Z."/>
            <person name="Arvestad L."/>
            <person name="Thompson S.L."/>
        </authorList>
    </citation>
    <scope>NUCLEOTIDE SEQUENCE</scope>
</reference>
<gene>
    <name evidence="10" type="primary">cemA</name>
</gene>
<evidence type="ECO:0000256" key="7">
    <source>
        <dbReference type="ARBA" id="ARBA00023136"/>
    </source>
</evidence>
<dbReference type="GeneID" id="22975672"/>
<feature type="transmembrane region" description="Helical" evidence="9">
    <location>
        <begin position="134"/>
        <end position="157"/>
    </location>
</feature>
<dbReference type="PANTHER" id="PTHR33650">
    <property type="entry name" value="CHLOROPLAST ENVELOPE MEMBRANE PROTEIN-RELATED"/>
    <property type="match status" value="1"/>
</dbReference>
<accession>A0A0B5EEY6</accession>
<dbReference type="AlphaFoldDB" id="A0A0B5EEY6"/>
<evidence type="ECO:0000256" key="9">
    <source>
        <dbReference type="SAM" id="Phobius"/>
    </source>
</evidence>
<evidence type="ECO:0000256" key="6">
    <source>
        <dbReference type="ARBA" id="ARBA00023065"/>
    </source>
</evidence>
<comment type="similarity">
    <text evidence="8">Belongs to the CemA family.</text>
</comment>
<dbReference type="HAMAP" id="MF_01308">
    <property type="entry name" value="CemA_PxcA"/>
    <property type="match status" value="1"/>
</dbReference>
<dbReference type="EMBL" id="KP099649">
    <property type="protein sequence ID" value="AJE71483.1"/>
    <property type="molecule type" value="Genomic_DNA"/>
</dbReference>
<organism evidence="10">
    <name type="scientific">Gnetum gnemon</name>
    <name type="common">Spanish joint-fir</name>
    <name type="synonym">Gnetum acutatum</name>
    <dbReference type="NCBI Taxonomy" id="3382"/>
    <lineage>
        <taxon>Eukaryota</taxon>
        <taxon>Viridiplantae</taxon>
        <taxon>Streptophyta</taxon>
        <taxon>Embryophyta</taxon>
        <taxon>Tracheophyta</taxon>
        <taxon>Spermatophyta</taxon>
        <taxon>Gnetopsida</taxon>
        <taxon>Gnetidae</taxon>
        <taxon>Gnetales</taxon>
        <taxon>Gnetaceae</taxon>
        <taxon>Gnetum</taxon>
    </lineage>
</organism>
<dbReference type="Pfam" id="PF03040">
    <property type="entry name" value="CemA"/>
    <property type="match status" value="1"/>
</dbReference>
<keyword evidence="11" id="KW-0150">Chloroplast</keyword>
<keyword evidence="6" id="KW-0406">Ion transport</keyword>